<protein>
    <recommendedName>
        <fullName evidence="3">RING-type E3 ubiquitin transferase</fullName>
        <ecNumber evidence="3">2.3.2.27</ecNumber>
    </recommendedName>
</protein>
<evidence type="ECO:0000256" key="6">
    <source>
        <dbReference type="SAM" id="MobiDB-lite"/>
    </source>
</evidence>
<keyword evidence="9" id="KW-1185">Reference proteome</keyword>
<evidence type="ECO:0000259" key="7">
    <source>
        <dbReference type="PROSITE" id="PS51698"/>
    </source>
</evidence>
<evidence type="ECO:0000256" key="4">
    <source>
        <dbReference type="ARBA" id="ARBA00022679"/>
    </source>
</evidence>
<accession>A0AAX6DUT0</accession>
<dbReference type="InterPro" id="IPR013083">
    <property type="entry name" value="Znf_RING/FYVE/PHD"/>
</dbReference>
<dbReference type="SMART" id="SM00185">
    <property type="entry name" value="ARM"/>
    <property type="match status" value="2"/>
</dbReference>
<evidence type="ECO:0000256" key="3">
    <source>
        <dbReference type="ARBA" id="ARBA00012483"/>
    </source>
</evidence>
<evidence type="ECO:0000256" key="2">
    <source>
        <dbReference type="ARBA" id="ARBA00004906"/>
    </source>
</evidence>
<dbReference type="EMBL" id="JANAVB010041816">
    <property type="protein sequence ID" value="KAJ6795524.1"/>
    <property type="molecule type" value="Genomic_DNA"/>
</dbReference>
<dbReference type="SUPFAM" id="SSF57850">
    <property type="entry name" value="RING/U-box"/>
    <property type="match status" value="1"/>
</dbReference>
<proteinExistence type="predicted"/>
<organism evidence="8 9">
    <name type="scientific">Iris pallida</name>
    <name type="common">Sweet iris</name>
    <dbReference type="NCBI Taxonomy" id="29817"/>
    <lineage>
        <taxon>Eukaryota</taxon>
        <taxon>Viridiplantae</taxon>
        <taxon>Streptophyta</taxon>
        <taxon>Embryophyta</taxon>
        <taxon>Tracheophyta</taxon>
        <taxon>Spermatophyta</taxon>
        <taxon>Magnoliopsida</taxon>
        <taxon>Liliopsida</taxon>
        <taxon>Asparagales</taxon>
        <taxon>Iridaceae</taxon>
        <taxon>Iridoideae</taxon>
        <taxon>Irideae</taxon>
        <taxon>Iris</taxon>
    </lineage>
</organism>
<sequence>MGSDVAEIVQVPQNSLCVKVHSSICMELAKILDKVLCILPAIESARPGCLSGIQELCSLNNTLEKAKLLIQHCTECSKLYLALTGESIVLRCERIRTSLNQSLWDLHSMVPQVVANQISGVLDYLRDVRFLLESKDEEAGKAMLELLGQTDSSEELELKAFEIAVVNLNITSPKSFLVERRSIKKLLDKIHGTDSKKEKILNYYLYLIRQYGKKVMGDVVGCKVDCRSVDKCLISTSADPEDNGKPNNHGEAQTDSSTSDVTPEEFCCPISSRLMYDPVIIASGQTFERVSIEKWFSEGHNVCPKTQKKLENLFMIPNSCMKDLILNWCRKHGINLEDPSAPSQSWEPSRCSSISSLKNVPAILLDGRSGYYMVQSEHSNVSFISSNASYCSDSSHVKGIDSLESRSHIQLFPWSDEYLSCQSFSDFTHDMYLRFFTRLCELQLDLQYKAVEDLKVLLEGDEGICYAMLSNGFADALMIFLRNAYNISDVHAQRTGARAFLAFLNNLRVDIPSLTEDAYQLLISLLESEITLEALMILQKLSCHENSMAIIAVSSLPRAITKFLDFEDKEVVELAIKLLRDLSLHVELRSHIISSGCIPKLATVLGDKRVAESCLEVLHNLSDIKEAAALIAETNGCISSIAEMLDCGSREEQGYGVSIFHSLCSCSLDYCLLVLKEGVIPSLVDISVNGNAKGKENSRKLLHLLRDMRLSGSFDVSEPPCDPIPEIVVEDPVDYSAKKQPHPKSSGFFGRKMRFFSKPRTVALS</sequence>
<comment type="caution">
    <text evidence="8">The sequence shown here is derived from an EMBL/GenBank/DDBJ whole genome shotgun (WGS) entry which is preliminary data.</text>
</comment>
<dbReference type="GO" id="GO:0016567">
    <property type="term" value="P:protein ubiquitination"/>
    <property type="evidence" value="ECO:0007669"/>
    <property type="project" value="InterPro"/>
</dbReference>
<dbReference type="CDD" id="cd16664">
    <property type="entry name" value="RING-Ubox_PUB"/>
    <property type="match status" value="1"/>
</dbReference>
<dbReference type="FunFam" id="3.30.40.10:FF:000382">
    <property type="entry name" value="RING-type E3 ubiquitin transferase"/>
    <property type="match status" value="1"/>
</dbReference>
<dbReference type="Pfam" id="PF25598">
    <property type="entry name" value="ARM_PUB"/>
    <property type="match status" value="1"/>
</dbReference>
<evidence type="ECO:0000256" key="1">
    <source>
        <dbReference type="ARBA" id="ARBA00000900"/>
    </source>
</evidence>
<dbReference type="InterPro" id="IPR016024">
    <property type="entry name" value="ARM-type_fold"/>
</dbReference>
<dbReference type="GO" id="GO:0061630">
    <property type="term" value="F:ubiquitin protein ligase activity"/>
    <property type="evidence" value="ECO:0007669"/>
    <property type="project" value="UniProtKB-EC"/>
</dbReference>
<dbReference type="PROSITE" id="PS51698">
    <property type="entry name" value="U_BOX"/>
    <property type="match status" value="1"/>
</dbReference>
<evidence type="ECO:0000313" key="9">
    <source>
        <dbReference type="Proteomes" id="UP001140949"/>
    </source>
</evidence>
<dbReference type="Pfam" id="PF04564">
    <property type="entry name" value="U-box"/>
    <property type="match status" value="1"/>
</dbReference>
<comment type="pathway">
    <text evidence="2">Protein modification; protein ubiquitination.</text>
</comment>
<dbReference type="InterPro" id="IPR045210">
    <property type="entry name" value="RING-Ubox_PUB"/>
</dbReference>
<dbReference type="SMART" id="SM00504">
    <property type="entry name" value="Ubox"/>
    <property type="match status" value="1"/>
</dbReference>
<dbReference type="EC" id="2.3.2.27" evidence="3"/>
<keyword evidence="5" id="KW-0833">Ubl conjugation pathway</keyword>
<keyword evidence="4" id="KW-0808">Transferase</keyword>
<feature type="region of interest" description="Disordered" evidence="6">
    <location>
        <begin position="237"/>
        <end position="263"/>
    </location>
</feature>
<dbReference type="SUPFAM" id="SSF48371">
    <property type="entry name" value="ARM repeat"/>
    <property type="match status" value="1"/>
</dbReference>
<comment type="catalytic activity">
    <reaction evidence="1">
        <text>S-ubiquitinyl-[E2 ubiquitin-conjugating enzyme]-L-cysteine + [acceptor protein]-L-lysine = [E2 ubiquitin-conjugating enzyme]-L-cysteine + N(6)-ubiquitinyl-[acceptor protein]-L-lysine.</text>
        <dbReference type="EC" id="2.3.2.27"/>
    </reaction>
</comment>
<reference evidence="8" key="1">
    <citation type="journal article" date="2023" name="GigaByte">
        <title>Genome assembly of the bearded iris, Iris pallida Lam.</title>
        <authorList>
            <person name="Bruccoleri R.E."/>
            <person name="Oakeley E.J."/>
            <person name="Faust A.M.E."/>
            <person name="Altorfer M."/>
            <person name="Dessus-Babus S."/>
            <person name="Burckhardt D."/>
            <person name="Oertli M."/>
            <person name="Naumann U."/>
            <person name="Petersen F."/>
            <person name="Wong J."/>
        </authorList>
    </citation>
    <scope>NUCLEOTIDE SEQUENCE</scope>
    <source>
        <strain evidence="8">GSM-AAB239-AS_SAM_17_03QT</strain>
    </source>
</reference>
<dbReference type="InterPro" id="IPR003613">
    <property type="entry name" value="Ubox_domain"/>
</dbReference>
<dbReference type="InterPro" id="IPR000225">
    <property type="entry name" value="Armadillo"/>
</dbReference>
<dbReference type="InterPro" id="IPR011989">
    <property type="entry name" value="ARM-like"/>
</dbReference>
<dbReference type="Gene3D" id="3.30.40.10">
    <property type="entry name" value="Zinc/RING finger domain, C3HC4 (zinc finger)"/>
    <property type="match status" value="1"/>
</dbReference>
<dbReference type="AlphaFoldDB" id="A0AAX6DUT0"/>
<gene>
    <name evidence="8" type="ORF">M6B38_225155</name>
</gene>
<feature type="domain" description="U-box" evidence="7">
    <location>
        <begin position="261"/>
        <end position="335"/>
    </location>
</feature>
<dbReference type="Proteomes" id="UP001140949">
    <property type="component" value="Unassembled WGS sequence"/>
</dbReference>
<evidence type="ECO:0000256" key="5">
    <source>
        <dbReference type="ARBA" id="ARBA00022786"/>
    </source>
</evidence>
<dbReference type="Gene3D" id="1.25.10.10">
    <property type="entry name" value="Leucine-rich Repeat Variant"/>
    <property type="match status" value="1"/>
</dbReference>
<reference evidence="8" key="2">
    <citation type="submission" date="2023-04" db="EMBL/GenBank/DDBJ databases">
        <authorList>
            <person name="Bruccoleri R.E."/>
            <person name="Oakeley E.J."/>
            <person name="Faust A.-M."/>
            <person name="Dessus-Babus S."/>
            <person name="Altorfer M."/>
            <person name="Burckhardt D."/>
            <person name="Oertli M."/>
            <person name="Naumann U."/>
            <person name="Petersen F."/>
            <person name="Wong J."/>
        </authorList>
    </citation>
    <scope>NUCLEOTIDE SEQUENCE</scope>
    <source>
        <strain evidence="8">GSM-AAB239-AS_SAM_17_03QT</strain>
        <tissue evidence="8">Leaf</tissue>
    </source>
</reference>
<feature type="compositionally biased region" description="Polar residues" evidence="6">
    <location>
        <begin position="250"/>
        <end position="261"/>
    </location>
</feature>
<evidence type="ECO:0000313" key="8">
    <source>
        <dbReference type="EMBL" id="KAJ6795524.1"/>
    </source>
</evidence>
<dbReference type="PANTHER" id="PTHR23315">
    <property type="entry name" value="U BOX DOMAIN-CONTAINING"/>
    <property type="match status" value="1"/>
</dbReference>
<dbReference type="PANTHER" id="PTHR23315:SF240">
    <property type="entry name" value="U-BOX DOMAIN-CONTAINING PROTEIN 5"/>
    <property type="match status" value="1"/>
</dbReference>
<dbReference type="InterPro" id="IPR058678">
    <property type="entry name" value="ARM_PUB"/>
</dbReference>
<name>A0AAX6DUT0_IRIPA</name>